<dbReference type="InterPro" id="IPR021836">
    <property type="entry name" value="DUF3429"/>
</dbReference>
<dbReference type="Proteomes" id="UP000245942">
    <property type="component" value="Unassembled WGS sequence"/>
</dbReference>
<dbReference type="PANTHER" id="PTHR15887">
    <property type="entry name" value="TRANSMEMBRANE PROTEIN 69"/>
    <property type="match status" value="1"/>
</dbReference>
<evidence type="ECO:0000313" key="4">
    <source>
        <dbReference type="Proteomes" id="UP000245942"/>
    </source>
</evidence>
<evidence type="ECO:0000313" key="3">
    <source>
        <dbReference type="EMBL" id="PWN21760.1"/>
    </source>
</evidence>
<feature type="compositionally biased region" description="Basic and acidic residues" evidence="1">
    <location>
        <begin position="390"/>
        <end position="444"/>
    </location>
</feature>
<dbReference type="PANTHER" id="PTHR15887:SF1">
    <property type="entry name" value="TRANSMEMBRANE PROTEIN 69"/>
    <property type="match status" value="1"/>
</dbReference>
<feature type="compositionally biased region" description="Polar residues" evidence="1">
    <location>
        <begin position="349"/>
        <end position="360"/>
    </location>
</feature>
<name>A0A316U957_9BASI</name>
<dbReference type="STRING" id="1684307.A0A316U957"/>
<evidence type="ECO:0000256" key="2">
    <source>
        <dbReference type="SAM" id="Phobius"/>
    </source>
</evidence>
<dbReference type="RefSeq" id="XP_025348920.1">
    <property type="nucleotide sequence ID" value="XM_025492067.1"/>
</dbReference>
<feature type="transmembrane region" description="Helical" evidence="2">
    <location>
        <begin position="296"/>
        <end position="318"/>
    </location>
</feature>
<evidence type="ECO:0000256" key="1">
    <source>
        <dbReference type="SAM" id="MobiDB-lite"/>
    </source>
</evidence>
<proteinExistence type="predicted"/>
<dbReference type="Pfam" id="PF11911">
    <property type="entry name" value="DUF3429"/>
    <property type="match status" value="1"/>
</dbReference>
<protein>
    <submittedName>
        <fullName evidence="3">Uncharacterized protein</fullName>
    </submittedName>
</protein>
<keyword evidence="2" id="KW-0812">Transmembrane</keyword>
<feature type="region of interest" description="Disordered" evidence="1">
    <location>
        <begin position="329"/>
        <end position="481"/>
    </location>
</feature>
<organism evidence="3 4">
    <name type="scientific">Pseudomicrostroma glucosiphilum</name>
    <dbReference type="NCBI Taxonomy" id="1684307"/>
    <lineage>
        <taxon>Eukaryota</taxon>
        <taxon>Fungi</taxon>
        <taxon>Dikarya</taxon>
        <taxon>Basidiomycota</taxon>
        <taxon>Ustilaginomycotina</taxon>
        <taxon>Exobasidiomycetes</taxon>
        <taxon>Microstromatales</taxon>
        <taxon>Microstromatales incertae sedis</taxon>
        <taxon>Pseudomicrostroma</taxon>
    </lineage>
</organism>
<feature type="region of interest" description="Disordered" evidence="1">
    <location>
        <begin position="103"/>
        <end position="138"/>
    </location>
</feature>
<feature type="compositionally biased region" description="Low complexity" evidence="1">
    <location>
        <begin position="36"/>
        <end position="58"/>
    </location>
</feature>
<accession>A0A316U957</accession>
<dbReference type="OrthoDB" id="194289at2759"/>
<reference evidence="3 4" key="1">
    <citation type="journal article" date="2018" name="Mol. Biol. Evol.">
        <title>Broad Genomic Sampling Reveals a Smut Pathogenic Ancestry of the Fungal Clade Ustilaginomycotina.</title>
        <authorList>
            <person name="Kijpornyongpan T."/>
            <person name="Mondo S.J."/>
            <person name="Barry K."/>
            <person name="Sandor L."/>
            <person name="Lee J."/>
            <person name="Lipzen A."/>
            <person name="Pangilinan J."/>
            <person name="LaButti K."/>
            <person name="Hainaut M."/>
            <person name="Henrissat B."/>
            <person name="Grigoriev I.V."/>
            <person name="Spatafora J.W."/>
            <person name="Aime M.C."/>
        </authorList>
    </citation>
    <scope>NUCLEOTIDE SEQUENCE [LARGE SCALE GENOMIC DNA]</scope>
    <source>
        <strain evidence="3 4">MCA 4718</strain>
    </source>
</reference>
<keyword evidence="2" id="KW-0472">Membrane</keyword>
<keyword evidence="4" id="KW-1185">Reference proteome</keyword>
<dbReference type="AlphaFoldDB" id="A0A316U957"/>
<feature type="transmembrane region" description="Helical" evidence="2">
    <location>
        <begin position="213"/>
        <end position="230"/>
    </location>
</feature>
<feature type="compositionally biased region" description="Polar residues" evidence="1">
    <location>
        <begin position="1"/>
        <end position="17"/>
    </location>
</feature>
<gene>
    <name evidence="3" type="ORF">BCV69DRAFT_281688</name>
</gene>
<sequence>MFRPSAQASLARSTITSRPRIANTANPLRAHNPLRSTLLPGTATAPASPSVSTSSPRLALPFHTSTARFALLRPSAPLYAANPQSGKPASDNWKHTAQNIKEEVGQVKDSLESAVAGGDSSSRKGSNDKSTEGQDPGMAQILGDAKSITSEMAQVVPQPALLWGAAGVMPYVGTAGASIYLSRQANLVANGLDSHMDLETATALLLHAQNIQVAYGAIILSFLGAIHWGFEWAKLGGRVGNLRYAMGVAPLALAWPSLLLAPQMALIAQWAAYVAVWFIDLRATTEGWAPRWYSTYRFWLTAAVGTSIIATLAGTQYYDVSPSRSSARSAGSKLASEIRDNAAQKAQEARSTAEGNQGTQPLKGDLKGGDVFAEQSSGEEEGFVKIRNPKRVEEERKKKEEEEKKKKKEEEEKKKKEEEEEKKKKQEEEEKSKKEGGEEKKEGEGEGEGEEGGQEKKEGEGEGEGEGGEEKKEGGDEKKDK</sequence>
<feature type="region of interest" description="Disordered" evidence="1">
    <location>
        <begin position="1"/>
        <end position="58"/>
    </location>
</feature>
<feature type="compositionally biased region" description="Basic and acidic residues" evidence="1">
    <location>
        <begin position="468"/>
        <end position="481"/>
    </location>
</feature>
<dbReference type="GeneID" id="37013801"/>
<feature type="compositionally biased region" description="Basic and acidic residues" evidence="1">
    <location>
        <begin position="121"/>
        <end position="132"/>
    </location>
</feature>
<keyword evidence="2" id="KW-1133">Transmembrane helix</keyword>
<dbReference type="EMBL" id="KZ819324">
    <property type="protein sequence ID" value="PWN21760.1"/>
    <property type="molecule type" value="Genomic_DNA"/>
</dbReference>